<name>A0AAV3PK86_LITER</name>
<comment type="caution">
    <text evidence="2">The sequence shown here is derived from an EMBL/GenBank/DDBJ whole genome shotgun (WGS) entry which is preliminary data.</text>
</comment>
<evidence type="ECO:0000256" key="1">
    <source>
        <dbReference type="SAM" id="MobiDB-lite"/>
    </source>
</evidence>
<dbReference type="Proteomes" id="UP001454036">
    <property type="component" value="Unassembled WGS sequence"/>
</dbReference>
<feature type="region of interest" description="Disordered" evidence="1">
    <location>
        <begin position="46"/>
        <end position="69"/>
    </location>
</feature>
<sequence length="92" mass="10175">MLSYGACAQRKEPGGRHIIPAYHWGYETRPEATVVEWVEEEAFHTKEVMNNITPESGGESGGGGSLEPCYQDVKDFLRTGTLPRDPPIANKI</sequence>
<proteinExistence type="predicted"/>
<evidence type="ECO:0000313" key="2">
    <source>
        <dbReference type="EMBL" id="GAA0151688.1"/>
    </source>
</evidence>
<dbReference type="AlphaFoldDB" id="A0AAV3PK86"/>
<organism evidence="2 3">
    <name type="scientific">Lithospermum erythrorhizon</name>
    <name type="common">Purple gromwell</name>
    <name type="synonym">Lithospermum officinale var. erythrorhizon</name>
    <dbReference type="NCBI Taxonomy" id="34254"/>
    <lineage>
        <taxon>Eukaryota</taxon>
        <taxon>Viridiplantae</taxon>
        <taxon>Streptophyta</taxon>
        <taxon>Embryophyta</taxon>
        <taxon>Tracheophyta</taxon>
        <taxon>Spermatophyta</taxon>
        <taxon>Magnoliopsida</taxon>
        <taxon>eudicotyledons</taxon>
        <taxon>Gunneridae</taxon>
        <taxon>Pentapetalae</taxon>
        <taxon>asterids</taxon>
        <taxon>lamiids</taxon>
        <taxon>Boraginales</taxon>
        <taxon>Boraginaceae</taxon>
        <taxon>Boraginoideae</taxon>
        <taxon>Lithospermeae</taxon>
        <taxon>Lithospermum</taxon>
    </lineage>
</organism>
<accession>A0AAV3PK86</accession>
<protein>
    <submittedName>
        <fullName evidence="2">Uncharacterized protein</fullName>
    </submittedName>
</protein>
<gene>
    <name evidence="2" type="ORF">LIER_37337</name>
</gene>
<dbReference type="EMBL" id="BAABME010017875">
    <property type="protein sequence ID" value="GAA0151688.1"/>
    <property type="molecule type" value="Genomic_DNA"/>
</dbReference>
<evidence type="ECO:0000313" key="3">
    <source>
        <dbReference type="Proteomes" id="UP001454036"/>
    </source>
</evidence>
<keyword evidence="3" id="KW-1185">Reference proteome</keyword>
<reference evidence="2 3" key="1">
    <citation type="submission" date="2024-01" db="EMBL/GenBank/DDBJ databases">
        <title>The complete chloroplast genome sequence of Lithospermum erythrorhizon: insights into the phylogenetic relationship among Boraginaceae species and the maternal lineages of purple gromwells.</title>
        <authorList>
            <person name="Okada T."/>
            <person name="Watanabe K."/>
        </authorList>
    </citation>
    <scope>NUCLEOTIDE SEQUENCE [LARGE SCALE GENOMIC DNA]</scope>
</reference>